<proteinExistence type="predicted"/>
<keyword evidence="2" id="KW-1185">Reference proteome</keyword>
<dbReference type="InterPro" id="IPR021109">
    <property type="entry name" value="Peptidase_aspartic_dom_sf"/>
</dbReference>
<name>A0A939DI63_9GAMM</name>
<dbReference type="CDD" id="cd05483">
    <property type="entry name" value="retropepsin_like_bacteria"/>
    <property type="match status" value="1"/>
</dbReference>
<evidence type="ECO:0000313" key="2">
    <source>
        <dbReference type="Proteomes" id="UP000664303"/>
    </source>
</evidence>
<organism evidence="1 2">
    <name type="scientific">Parahaliea mediterranea</name>
    <dbReference type="NCBI Taxonomy" id="651086"/>
    <lineage>
        <taxon>Bacteria</taxon>
        <taxon>Pseudomonadati</taxon>
        <taxon>Pseudomonadota</taxon>
        <taxon>Gammaproteobacteria</taxon>
        <taxon>Cellvibrionales</taxon>
        <taxon>Halieaceae</taxon>
        <taxon>Parahaliea</taxon>
    </lineage>
</organism>
<dbReference type="GO" id="GO:0008233">
    <property type="term" value="F:peptidase activity"/>
    <property type="evidence" value="ECO:0007669"/>
    <property type="project" value="UniProtKB-KW"/>
</dbReference>
<dbReference type="Pfam" id="PF13975">
    <property type="entry name" value="gag-asp_proteas"/>
    <property type="match status" value="1"/>
</dbReference>
<dbReference type="EMBL" id="JAFKCZ010000016">
    <property type="protein sequence ID" value="MBN7798606.1"/>
    <property type="molecule type" value="Genomic_DNA"/>
</dbReference>
<dbReference type="Proteomes" id="UP000664303">
    <property type="component" value="Unassembled WGS sequence"/>
</dbReference>
<evidence type="ECO:0000313" key="1">
    <source>
        <dbReference type="EMBL" id="MBN7798606.1"/>
    </source>
</evidence>
<keyword evidence="1" id="KW-0645">Protease</keyword>
<dbReference type="InterPro" id="IPR011969">
    <property type="entry name" value="Clan_AA_Asp_peptidase_C"/>
</dbReference>
<dbReference type="InterPro" id="IPR034122">
    <property type="entry name" value="Retropepsin-like_bacterial"/>
</dbReference>
<dbReference type="SUPFAM" id="SSF50630">
    <property type="entry name" value="Acid proteases"/>
    <property type="match status" value="1"/>
</dbReference>
<comment type="caution">
    <text evidence="1">The sequence shown here is derived from an EMBL/GenBank/DDBJ whole genome shotgun (WGS) entry which is preliminary data.</text>
</comment>
<keyword evidence="1" id="KW-0378">Hydrolase</keyword>
<accession>A0A939DI63</accession>
<dbReference type="Gene3D" id="2.40.70.10">
    <property type="entry name" value="Acid Proteases"/>
    <property type="match status" value="1"/>
</dbReference>
<sequence length="163" mass="17814">MQALAWVVFMALVGAWISGRLERQYNPNQRVDTHYLDDGAREVVLKRSRSGHYLTAGAINGHPVVFMLDTGATGIAVPQDLARALDLEPGRQLTTRTANGLATAYATRLDRVSVGDIALDNVPATITPGLAMEEVLLGMSFLKHIEFTQRGDTLILRQYPEPG</sequence>
<dbReference type="GO" id="GO:0006508">
    <property type="term" value="P:proteolysis"/>
    <property type="evidence" value="ECO:0007669"/>
    <property type="project" value="UniProtKB-KW"/>
</dbReference>
<reference evidence="1" key="1">
    <citation type="submission" date="2021-02" db="EMBL/GenBank/DDBJ databases">
        <title>PHA producing bacteria isolated from coastal sediment in Guangdong, Shenzhen.</title>
        <authorList>
            <person name="Zheng W."/>
            <person name="Yu S."/>
            <person name="Huang Y."/>
        </authorList>
    </citation>
    <scope>NUCLEOTIDE SEQUENCE</scope>
    <source>
        <strain evidence="1">TN14-10</strain>
    </source>
</reference>
<gene>
    <name evidence="1" type="ORF">JYP50_18535</name>
</gene>
<dbReference type="AlphaFoldDB" id="A0A939DI63"/>
<protein>
    <submittedName>
        <fullName evidence="1">TIGR02281 family clan AA aspartic protease</fullName>
        <ecNumber evidence="1">3.4.23.-</ecNumber>
    </submittedName>
</protein>
<dbReference type="EC" id="3.4.23.-" evidence="1"/>
<dbReference type="NCBIfam" id="TIGR02281">
    <property type="entry name" value="clan_AA_DTGA"/>
    <property type="match status" value="1"/>
</dbReference>